<keyword evidence="1" id="KW-1133">Transmembrane helix</keyword>
<reference evidence="2" key="1">
    <citation type="journal article" date="2020" name="Nature">
        <title>Giant virus diversity and host interactions through global metagenomics.</title>
        <authorList>
            <person name="Schulz F."/>
            <person name="Roux S."/>
            <person name="Paez-Espino D."/>
            <person name="Jungbluth S."/>
            <person name="Walsh D.A."/>
            <person name="Denef V.J."/>
            <person name="McMahon K.D."/>
            <person name="Konstantinidis K.T."/>
            <person name="Eloe-Fadrosh E.A."/>
            <person name="Kyrpides N.C."/>
            <person name="Woyke T."/>
        </authorList>
    </citation>
    <scope>NUCLEOTIDE SEQUENCE</scope>
    <source>
        <strain evidence="2">GVMAG-M-3300025138-11</strain>
    </source>
</reference>
<sequence length="172" mass="19166">MNKAIMILSISIGLLIILSYIFEIKFRHIKLGMDVNGYKRGKIGVENFNSRPAKLDYKVSDNDGLKLTNCPEDRWRHPPSNENLVVNSFTPQGHGVSLKENSYITNIPESGPGVDSSGTTKSMFTFAYNQCKPECCPSTYSCDGGCVCTTESQRDFLAKRGLNKTSSDYNEF</sequence>
<feature type="transmembrane region" description="Helical" evidence="1">
    <location>
        <begin position="6"/>
        <end position="24"/>
    </location>
</feature>
<keyword evidence="1" id="KW-0812">Transmembrane</keyword>
<keyword evidence="1" id="KW-0472">Membrane</keyword>
<evidence type="ECO:0000313" key="2">
    <source>
        <dbReference type="EMBL" id="QHT97318.1"/>
    </source>
</evidence>
<protein>
    <submittedName>
        <fullName evidence="2">Uncharacterized protein</fullName>
    </submittedName>
</protein>
<dbReference type="EMBL" id="MN740275">
    <property type="protein sequence ID" value="QHT97318.1"/>
    <property type="molecule type" value="Genomic_DNA"/>
</dbReference>
<proteinExistence type="predicted"/>
<accession>A0A6C0IVP0</accession>
<organism evidence="2">
    <name type="scientific">viral metagenome</name>
    <dbReference type="NCBI Taxonomy" id="1070528"/>
    <lineage>
        <taxon>unclassified sequences</taxon>
        <taxon>metagenomes</taxon>
        <taxon>organismal metagenomes</taxon>
    </lineage>
</organism>
<evidence type="ECO:0000256" key="1">
    <source>
        <dbReference type="SAM" id="Phobius"/>
    </source>
</evidence>
<name>A0A6C0IVP0_9ZZZZ</name>
<dbReference type="AlphaFoldDB" id="A0A6C0IVP0"/>